<protein>
    <submittedName>
        <fullName evidence="1">Erythromycin esterase</fullName>
    </submittedName>
</protein>
<organism evidence="1 2">
    <name type="scientific">Gemmatirosa kalamazoonensis</name>
    <dbReference type="NCBI Taxonomy" id="861299"/>
    <lineage>
        <taxon>Bacteria</taxon>
        <taxon>Pseudomonadati</taxon>
        <taxon>Gemmatimonadota</taxon>
        <taxon>Gemmatimonadia</taxon>
        <taxon>Gemmatimonadales</taxon>
        <taxon>Gemmatimonadaceae</taxon>
        <taxon>Gemmatirosa</taxon>
    </lineage>
</organism>
<dbReference type="InterPro" id="IPR014622">
    <property type="entry name" value="UCP036794_erythomycin"/>
</dbReference>
<name>W0RFG5_9BACT</name>
<dbReference type="Gene3D" id="3.30.1870.10">
    <property type="entry name" value="EreA-like, domain 2"/>
    <property type="match status" value="1"/>
</dbReference>
<dbReference type="PIRSF" id="PIRSF036794">
    <property type="entry name" value="UCP_erythr_ester"/>
    <property type="match status" value="1"/>
</dbReference>
<dbReference type="Pfam" id="PF05139">
    <property type="entry name" value="Erythro_esteras"/>
    <property type="match status" value="1"/>
</dbReference>
<gene>
    <name evidence="1" type="ORF">J421_1999</name>
</gene>
<keyword evidence="2" id="KW-1185">Reference proteome</keyword>
<dbReference type="Gene3D" id="3.40.1660.10">
    <property type="entry name" value="EreA-like (biosynthetic domain)"/>
    <property type="match status" value="1"/>
</dbReference>
<dbReference type="EMBL" id="CP007128">
    <property type="protein sequence ID" value="AHG89536.1"/>
    <property type="molecule type" value="Genomic_DNA"/>
</dbReference>
<dbReference type="STRING" id="861299.J421_1999"/>
<dbReference type="RefSeq" id="WP_201773134.1">
    <property type="nucleotide sequence ID" value="NZ_CP007128.1"/>
</dbReference>
<dbReference type="CDD" id="cd14728">
    <property type="entry name" value="Ere-like"/>
    <property type="match status" value="1"/>
</dbReference>
<dbReference type="Proteomes" id="UP000019151">
    <property type="component" value="Chromosome"/>
</dbReference>
<dbReference type="AlphaFoldDB" id="W0RFG5"/>
<dbReference type="eggNOG" id="COG2312">
    <property type="taxonomic scope" value="Bacteria"/>
</dbReference>
<sequence>MKHRWRDRLEGADDGRLVDGVRRMARPLASDAGLDPLLERIGDARFVLLGEATHGTSEFYTWRTRLTRRLVEEKGFAFVAVEGDWPDCYRVNRWVKGRSDEPHATDVLHAFDRWPTWMWANREVAELAEWMRDHNRRFPDERKVGFYGMDVYSLWDSMRGVVEYLERVDPAAARSARRAYACFDPYHDDEHEYARATALVPTSCEDEAVLMLRALRTRAPEYKEDGREAYFDAEQNALVAKNAELYYRTMIRGGPTSWNVRDHHMVETLERLVAFHDEALGAGRTKAIVWEHNTHIGDARYTDMRRAGMVNVGQLVREAHGERPDERDGVVLVGFGTHRGSVIAGDEWGEPMRRMQVPEAREGSWEDLLHRGGDGKDLLLVFDAADDGGIAGLSSPIDHRAIGVVYDPRRERWGNYVPTIVPRRYDAFVFVDETRGLDPLHMPARLQHDEVAETYPTGM</sequence>
<reference evidence="1 2" key="1">
    <citation type="journal article" date="2014" name="Genome Announc.">
        <title>Genome Sequence and Methylome of Soil Bacterium Gemmatirosa kalamazoonensis KBS708T, a Member of the Rarely Cultivated Gemmatimonadetes Phylum.</title>
        <authorList>
            <person name="Debruyn J.M."/>
            <person name="Radosevich M."/>
            <person name="Wommack K.E."/>
            <person name="Polson S.W."/>
            <person name="Hauser L.J."/>
            <person name="Fawaz M.N."/>
            <person name="Korlach J."/>
            <person name="Tsai Y.C."/>
        </authorList>
    </citation>
    <scope>NUCLEOTIDE SEQUENCE [LARGE SCALE GENOMIC DNA]</scope>
    <source>
        <strain evidence="1 2">KBS708</strain>
    </source>
</reference>
<accession>W0RFG5</accession>
<proteinExistence type="predicted"/>
<dbReference type="KEGG" id="gba:J421_1999"/>
<dbReference type="SUPFAM" id="SSF159501">
    <property type="entry name" value="EreA/ChaN-like"/>
    <property type="match status" value="1"/>
</dbReference>
<dbReference type="PANTHER" id="PTHR31299:SF0">
    <property type="entry name" value="ESTERASE, PUTATIVE (AFU_ORTHOLOGUE AFUA_1G05850)-RELATED"/>
    <property type="match status" value="1"/>
</dbReference>
<dbReference type="HOGENOM" id="CLU_026490_1_0_0"/>
<dbReference type="InParanoid" id="W0RFG5"/>
<dbReference type="Gene3D" id="1.20.1440.30">
    <property type="entry name" value="Biosynthetic Protein domain"/>
    <property type="match status" value="1"/>
</dbReference>
<evidence type="ECO:0000313" key="2">
    <source>
        <dbReference type="Proteomes" id="UP000019151"/>
    </source>
</evidence>
<dbReference type="InterPro" id="IPR007815">
    <property type="entry name" value="Emycin_Estase"/>
</dbReference>
<dbReference type="PATRIC" id="fig|861299.3.peg.2034"/>
<dbReference type="InterPro" id="IPR052036">
    <property type="entry name" value="Hydrolase/PRTase-associated"/>
</dbReference>
<dbReference type="GO" id="GO:0046677">
    <property type="term" value="P:response to antibiotic"/>
    <property type="evidence" value="ECO:0007669"/>
    <property type="project" value="InterPro"/>
</dbReference>
<evidence type="ECO:0000313" key="1">
    <source>
        <dbReference type="EMBL" id="AHG89536.1"/>
    </source>
</evidence>
<dbReference type="PANTHER" id="PTHR31299">
    <property type="entry name" value="ESTERASE, PUTATIVE (AFU_ORTHOLOGUE AFUA_1G05850)-RELATED"/>
    <property type="match status" value="1"/>
</dbReference>